<sequence length="168" mass="19247">MKLELAQLYQDIEYWIKNFVEIPHPALGGWAPCPFARRARLDRDFEVRVGTQPLSDLAQLAETGLNNRSVIIIAYDPDLFTYKQFHSDLEHANTEHLLPNDLIVLEDHPADTEIVNGISMNQGTYALAMVQSLSKLNIAAAQMSKKGFYHAWPEEYLQVLFHNRIDPR</sequence>
<name>A0A6J5P3S5_9CAUD</name>
<evidence type="ECO:0000313" key="1">
    <source>
        <dbReference type="EMBL" id="CAB4164058.1"/>
    </source>
</evidence>
<reference evidence="2" key="1">
    <citation type="submission" date="2020-04" db="EMBL/GenBank/DDBJ databases">
        <authorList>
            <person name="Chiriac C."/>
            <person name="Salcher M."/>
            <person name="Ghai R."/>
            <person name="Kavagutti S V."/>
        </authorList>
    </citation>
    <scope>NUCLEOTIDE SEQUENCE</scope>
</reference>
<dbReference type="EMBL" id="LR797099">
    <property type="protein sequence ID" value="CAB4187068.1"/>
    <property type="molecule type" value="Genomic_DNA"/>
</dbReference>
<dbReference type="EMBL" id="LR796776">
    <property type="protein sequence ID" value="CAB4165702.1"/>
    <property type="molecule type" value="Genomic_DNA"/>
</dbReference>
<proteinExistence type="predicted"/>
<dbReference type="EMBL" id="LR797502">
    <property type="protein sequence ID" value="CAB4221098.1"/>
    <property type="molecule type" value="Genomic_DNA"/>
</dbReference>
<organism evidence="2">
    <name type="scientific">uncultured Caudovirales phage</name>
    <dbReference type="NCBI Taxonomy" id="2100421"/>
    <lineage>
        <taxon>Viruses</taxon>
        <taxon>Duplodnaviria</taxon>
        <taxon>Heunggongvirae</taxon>
        <taxon>Uroviricota</taxon>
        <taxon>Caudoviricetes</taxon>
        <taxon>Peduoviridae</taxon>
        <taxon>Maltschvirus</taxon>
        <taxon>Maltschvirus maltsch</taxon>
    </lineage>
</organism>
<evidence type="ECO:0000313" key="4">
    <source>
        <dbReference type="EMBL" id="CAB4221098.1"/>
    </source>
</evidence>
<gene>
    <name evidence="3" type="ORF">UFOVP1146_414</name>
    <name evidence="4" type="ORF">UFOVP1638_151</name>
    <name evidence="1" type="ORF">UFOVP812_327</name>
    <name evidence="2" type="ORF">UFOVP818_238</name>
</gene>
<evidence type="ECO:0000313" key="3">
    <source>
        <dbReference type="EMBL" id="CAB4187068.1"/>
    </source>
</evidence>
<protein>
    <submittedName>
        <fullName evidence="2">Uncharacterized protein</fullName>
    </submittedName>
</protein>
<dbReference type="EMBL" id="LR796758">
    <property type="protein sequence ID" value="CAB4164058.1"/>
    <property type="molecule type" value="Genomic_DNA"/>
</dbReference>
<accession>A0A6J5P3S5</accession>
<evidence type="ECO:0000313" key="2">
    <source>
        <dbReference type="EMBL" id="CAB4165702.1"/>
    </source>
</evidence>